<feature type="non-terminal residue" evidence="1">
    <location>
        <position position="66"/>
    </location>
</feature>
<protein>
    <submittedName>
        <fullName evidence="1">Uncharacterized protein</fullName>
    </submittedName>
</protein>
<comment type="caution">
    <text evidence="1">The sequence shown here is derived from an EMBL/GenBank/DDBJ whole genome shotgun (WGS) entry which is preliminary data.</text>
</comment>
<dbReference type="Proteomes" id="UP001314170">
    <property type="component" value="Unassembled WGS sequence"/>
</dbReference>
<organism evidence="1 2">
    <name type="scientific">Dovyalis caffra</name>
    <dbReference type="NCBI Taxonomy" id="77055"/>
    <lineage>
        <taxon>Eukaryota</taxon>
        <taxon>Viridiplantae</taxon>
        <taxon>Streptophyta</taxon>
        <taxon>Embryophyta</taxon>
        <taxon>Tracheophyta</taxon>
        <taxon>Spermatophyta</taxon>
        <taxon>Magnoliopsida</taxon>
        <taxon>eudicotyledons</taxon>
        <taxon>Gunneridae</taxon>
        <taxon>Pentapetalae</taxon>
        <taxon>rosids</taxon>
        <taxon>fabids</taxon>
        <taxon>Malpighiales</taxon>
        <taxon>Salicaceae</taxon>
        <taxon>Flacourtieae</taxon>
        <taxon>Dovyalis</taxon>
    </lineage>
</organism>
<dbReference type="AlphaFoldDB" id="A0AAV1REB6"/>
<evidence type="ECO:0000313" key="1">
    <source>
        <dbReference type="EMBL" id="CAK7334848.1"/>
    </source>
</evidence>
<sequence length="66" mass="7781">MLIFDFDDIFVFNNEEKVPNVNWNLPPIYDEYHDNDYDDRGINNSSSGAERKEVIAIEIISTRRSK</sequence>
<dbReference type="EMBL" id="CAWUPB010000956">
    <property type="protein sequence ID" value="CAK7334848.1"/>
    <property type="molecule type" value="Genomic_DNA"/>
</dbReference>
<evidence type="ECO:0000313" key="2">
    <source>
        <dbReference type="Proteomes" id="UP001314170"/>
    </source>
</evidence>
<reference evidence="1 2" key="1">
    <citation type="submission" date="2024-01" db="EMBL/GenBank/DDBJ databases">
        <authorList>
            <person name="Waweru B."/>
        </authorList>
    </citation>
    <scope>NUCLEOTIDE SEQUENCE [LARGE SCALE GENOMIC DNA]</scope>
</reference>
<gene>
    <name evidence="1" type="ORF">DCAF_LOCUS10105</name>
</gene>
<accession>A0AAV1REB6</accession>
<proteinExistence type="predicted"/>
<keyword evidence="2" id="KW-1185">Reference proteome</keyword>
<name>A0AAV1REB6_9ROSI</name>